<evidence type="ECO:0000313" key="1">
    <source>
        <dbReference type="EMBL" id="CCB89821.1"/>
    </source>
</evidence>
<accession>F8L3G5</accession>
<reference key="1">
    <citation type="journal article" date="2011" name="Mol. Biol. Evol.">
        <title>Unity in variety -- the pan-genome of the Chlamydiae.</title>
        <authorList>
            <person name="Collingro A."/>
            <person name="Tischler P."/>
            <person name="Weinmaier T."/>
            <person name="Penz T."/>
            <person name="Heinz E."/>
            <person name="Brunham R.C."/>
            <person name="Read T.D."/>
            <person name="Bavoil P.M."/>
            <person name="Sachse K."/>
            <person name="Kahane S."/>
            <person name="Friedman M.G."/>
            <person name="Rattei T."/>
            <person name="Myers G.S.A."/>
            <person name="Horn M."/>
        </authorList>
    </citation>
    <scope>NUCLEOTIDE SEQUENCE</scope>
    <source>
        <strain>Z</strain>
    </source>
</reference>
<sequence length="191" mass="22078">MLRRMTLFSLATLVALTGIAITYVFMRGSLENIPQEWSSPKVATCHPTRQTRSGVQKDLWMSNDDGRLHHRMISPRSILTAYPKGENFELVEEMQGMKCYLQENIEEGIQQIRFIESESGTYRYSNQHFDAHQVFLALFRIPSKELETKLDFNSAFLKGVAEDVSLSFSENSPNFHAEKFKAHIRPQKHHD</sequence>
<dbReference type="Proteomes" id="UP000000496">
    <property type="component" value="Chromosome gsn.131"/>
</dbReference>
<dbReference type="eggNOG" id="ENOG5033KVJ">
    <property type="taxonomic scope" value="Bacteria"/>
</dbReference>
<name>F8L3G5_SIMNZ</name>
<proteinExistence type="predicted"/>
<dbReference type="EMBL" id="FR872582">
    <property type="protein sequence ID" value="CCB89821.1"/>
    <property type="molecule type" value="Genomic_DNA"/>
</dbReference>
<gene>
    <name evidence="1" type="ordered locus">SNE_A19440</name>
</gene>
<dbReference type="AlphaFoldDB" id="F8L3G5"/>
<reference evidence="1 2" key="2">
    <citation type="journal article" date="2011" name="Mol. Biol. Evol.">
        <title>Unity in variety--the pan-genome of the Chlamydiae.</title>
        <authorList>
            <person name="Collingro A."/>
            <person name="Tischler P."/>
            <person name="Weinmaier T."/>
            <person name="Penz T."/>
            <person name="Heinz E."/>
            <person name="Brunham R.C."/>
            <person name="Read T.D."/>
            <person name="Bavoil P.M."/>
            <person name="Sachse K."/>
            <person name="Kahane S."/>
            <person name="Friedman M.G."/>
            <person name="Rattei T."/>
            <person name="Myers G.S."/>
            <person name="Horn M."/>
        </authorList>
    </citation>
    <scope>NUCLEOTIDE SEQUENCE [LARGE SCALE GENOMIC DNA]</scope>
    <source>
        <strain evidence="2">ATCC VR-1471 / Z</strain>
    </source>
</reference>
<dbReference type="RefSeq" id="WP_013944287.1">
    <property type="nucleotide sequence ID" value="NC_015713.1"/>
</dbReference>
<dbReference type="HOGENOM" id="CLU_1420591_0_0_0"/>
<protein>
    <submittedName>
        <fullName evidence="1">Uncharacterized protein</fullName>
    </submittedName>
</protein>
<dbReference type="STRING" id="331113.SNE_A19440"/>
<dbReference type="KEGG" id="sng:SNE_A19440"/>
<keyword evidence="2" id="KW-1185">Reference proteome</keyword>
<evidence type="ECO:0000313" key="2">
    <source>
        <dbReference type="Proteomes" id="UP000000496"/>
    </source>
</evidence>
<organism evidence="1 2">
    <name type="scientific">Simkania negevensis (strain ATCC VR-1471 / DSM 27360 / Z)</name>
    <dbReference type="NCBI Taxonomy" id="331113"/>
    <lineage>
        <taxon>Bacteria</taxon>
        <taxon>Pseudomonadati</taxon>
        <taxon>Chlamydiota</taxon>
        <taxon>Chlamydiia</taxon>
        <taxon>Parachlamydiales</taxon>
        <taxon>Simkaniaceae</taxon>
        <taxon>Simkania</taxon>
    </lineage>
</organism>